<evidence type="ECO:0000259" key="1">
    <source>
        <dbReference type="Pfam" id="PF24693"/>
    </source>
</evidence>
<gene>
    <name evidence="2" type="ORF">H3Z74_07660</name>
</gene>
<dbReference type="EMBL" id="CP061038">
    <property type="protein sequence ID" value="QNQ11029.1"/>
    <property type="molecule type" value="Genomic_DNA"/>
</dbReference>
<keyword evidence="3" id="KW-1185">Reference proteome</keyword>
<dbReference type="KEGG" id="spap:H3Z74_07660"/>
<reference evidence="2 3" key="1">
    <citation type="submission" date="2020-09" db="EMBL/GenBank/DDBJ databases">
        <title>Sphingomonas sp., a new species isolated from pork steak.</title>
        <authorList>
            <person name="Heidler von Heilborn D."/>
        </authorList>
    </citation>
    <scope>NUCLEOTIDE SEQUENCE [LARGE SCALE GENOMIC DNA]</scope>
    <source>
        <strain evidence="3">S8-3T</strain>
    </source>
</reference>
<organism evidence="2 3">
    <name type="scientific">Sphingomonas alpina</name>
    <dbReference type="NCBI Taxonomy" id="653931"/>
    <lineage>
        <taxon>Bacteria</taxon>
        <taxon>Pseudomonadati</taxon>
        <taxon>Pseudomonadota</taxon>
        <taxon>Alphaproteobacteria</taxon>
        <taxon>Sphingomonadales</taxon>
        <taxon>Sphingomonadaceae</taxon>
        <taxon>Sphingomonas</taxon>
    </lineage>
</organism>
<sequence length="98" mass="10990">MSVDDPRIVDLDVLLETVHDESTFIDFVDALAADFALEKELEDGKPVPYSAGLLGWENGTIDNFLGASARWGETGVFADKQNPWRRCAHILYAGKWYE</sequence>
<protein>
    <recommendedName>
        <fullName evidence="1">DUF7660 domain-containing protein</fullName>
    </recommendedName>
</protein>
<evidence type="ECO:0000313" key="3">
    <source>
        <dbReference type="Proteomes" id="UP000516148"/>
    </source>
</evidence>
<proteinExistence type="predicted"/>
<feature type="domain" description="DUF7660" evidence="1">
    <location>
        <begin position="22"/>
        <end position="98"/>
    </location>
</feature>
<accession>A0A7H0LMX6</accession>
<dbReference type="Pfam" id="PF24693">
    <property type="entry name" value="DUF7660"/>
    <property type="match status" value="1"/>
</dbReference>
<name>A0A7H0LMX6_9SPHN</name>
<dbReference type="RefSeq" id="WP_187763315.1">
    <property type="nucleotide sequence ID" value="NZ_CP061038.1"/>
</dbReference>
<dbReference type="Proteomes" id="UP000516148">
    <property type="component" value="Chromosome"/>
</dbReference>
<dbReference type="InterPro" id="IPR056077">
    <property type="entry name" value="DUF7660"/>
</dbReference>
<evidence type="ECO:0000313" key="2">
    <source>
        <dbReference type="EMBL" id="QNQ11029.1"/>
    </source>
</evidence>
<dbReference type="AlphaFoldDB" id="A0A7H0LMX6"/>